<evidence type="ECO:0000313" key="3">
    <source>
        <dbReference type="Proteomes" id="UP000704611"/>
    </source>
</evidence>
<dbReference type="Proteomes" id="UP000704611">
    <property type="component" value="Unassembled WGS sequence"/>
</dbReference>
<feature type="transmembrane region" description="Helical" evidence="1">
    <location>
        <begin position="6"/>
        <end position="26"/>
    </location>
</feature>
<sequence>MILVPSVLGVFSGALLFLAGALVWIVRSEHRREDDVFAERKNGPVPFWGYELLPFVCLVTALTIFILPFNQFYYPSAVILLIVGVQLWLTRNMQRRHRPALLN</sequence>
<keyword evidence="3" id="KW-1185">Reference proteome</keyword>
<proteinExistence type="predicted"/>
<gene>
    <name evidence="2" type="ORF">KQY15_10045</name>
</gene>
<dbReference type="EMBL" id="JAHRID010000004">
    <property type="protein sequence ID" value="MBV2129435.1"/>
    <property type="molecule type" value="Genomic_DNA"/>
</dbReference>
<keyword evidence="1" id="KW-0472">Membrane</keyword>
<organism evidence="2 3">
    <name type="scientific">Arsukibacterium indicum</name>
    <dbReference type="NCBI Taxonomy" id="2848612"/>
    <lineage>
        <taxon>Bacteria</taxon>
        <taxon>Pseudomonadati</taxon>
        <taxon>Pseudomonadota</taxon>
        <taxon>Gammaproteobacteria</taxon>
        <taxon>Chromatiales</taxon>
        <taxon>Chromatiaceae</taxon>
        <taxon>Arsukibacterium</taxon>
    </lineage>
</organism>
<feature type="transmembrane region" description="Helical" evidence="1">
    <location>
        <begin position="72"/>
        <end position="89"/>
    </location>
</feature>
<feature type="transmembrane region" description="Helical" evidence="1">
    <location>
        <begin position="47"/>
        <end position="66"/>
    </location>
</feature>
<keyword evidence="1" id="KW-0812">Transmembrane</keyword>
<dbReference type="RefSeq" id="WP_217669067.1">
    <property type="nucleotide sequence ID" value="NZ_JAHRID010000004.1"/>
</dbReference>
<name>A0ABS6MLI4_9GAMM</name>
<accession>A0ABS6MLI4</accession>
<keyword evidence="1" id="KW-1133">Transmembrane helix</keyword>
<comment type="caution">
    <text evidence="2">The sequence shown here is derived from an EMBL/GenBank/DDBJ whole genome shotgun (WGS) entry which is preliminary data.</text>
</comment>
<protein>
    <submittedName>
        <fullName evidence="2">Uncharacterized protein</fullName>
    </submittedName>
</protein>
<evidence type="ECO:0000313" key="2">
    <source>
        <dbReference type="EMBL" id="MBV2129435.1"/>
    </source>
</evidence>
<reference evidence="2 3" key="1">
    <citation type="submission" date="2021-06" db="EMBL/GenBank/DDBJ databases">
        <title>Rheinheimera indica sp. nov., isolated from deep-sea sediment.</title>
        <authorList>
            <person name="Wang Z."/>
            <person name="Zhang X.-Y."/>
        </authorList>
    </citation>
    <scope>NUCLEOTIDE SEQUENCE [LARGE SCALE GENOMIC DNA]</scope>
    <source>
        <strain evidence="2 3">SM2107</strain>
    </source>
</reference>
<evidence type="ECO:0000256" key="1">
    <source>
        <dbReference type="SAM" id="Phobius"/>
    </source>
</evidence>